<proteinExistence type="predicted"/>
<gene>
    <name evidence="2" type="ORF">GALL_102480</name>
</gene>
<name>A0A1J5SGS9_9ZZZZ</name>
<keyword evidence="1" id="KW-1133">Transmembrane helix</keyword>
<comment type="caution">
    <text evidence="2">The sequence shown here is derived from an EMBL/GenBank/DDBJ whole genome shotgun (WGS) entry which is preliminary data.</text>
</comment>
<evidence type="ECO:0000313" key="2">
    <source>
        <dbReference type="EMBL" id="OIR07586.1"/>
    </source>
</evidence>
<keyword evidence="1" id="KW-0812">Transmembrane</keyword>
<sequence>MNIQKFLVSGIVGGIVSFFMGWLVYGIVLMDYMNQHPGTAGNINRTEMVWWALILGNLFSGLTFSYIWNKWTNITTIAAGAMGGAVLGLLFALSFDLTMYGTSTILSLNAIGADVIGSIVLNAVVGAAVGWANSWGNKA</sequence>
<organism evidence="2">
    <name type="scientific">mine drainage metagenome</name>
    <dbReference type="NCBI Taxonomy" id="410659"/>
    <lineage>
        <taxon>unclassified sequences</taxon>
        <taxon>metagenomes</taxon>
        <taxon>ecological metagenomes</taxon>
    </lineage>
</organism>
<feature type="transmembrane region" description="Helical" evidence="1">
    <location>
        <begin position="6"/>
        <end position="28"/>
    </location>
</feature>
<dbReference type="EMBL" id="MLJW01000036">
    <property type="protein sequence ID" value="OIR07586.1"/>
    <property type="molecule type" value="Genomic_DNA"/>
</dbReference>
<feature type="transmembrane region" description="Helical" evidence="1">
    <location>
        <begin position="105"/>
        <end position="132"/>
    </location>
</feature>
<dbReference type="AlphaFoldDB" id="A0A1J5SGS9"/>
<feature type="transmembrane region" description="Helical" evidence="1">
    <location>
        <begin position="49"/>
        <end position="68"/>
    </location>
</feature>
<feature type="transmembrane region" description="Helical" evidence="1">
    <location>
        <begin position="74"/>
        <end position="93"/>
    </location>
</feature>
<protein>
    <recommendedName>
        <fullName evidence="3">DUF1761 domain-containing protein</fullName>
    </recommendedName>
</protein>
<evidence type="ECO:0008006" key="3">
    <source>
        <dbReference type="Google" id="ProtNLM"/>
    </source>
</evidence>
<keyword evidence="1" id="KW-0472">Membrane</keyword>
<accession>A0A1J5SGS9</accession>
<evidence type="ECO:0000256" key="1">
    <source>
        <dbReference type="SAM" id="Phobius"/>
    </source>
</evidence>
<reference evidence="2" key="1">
    <citation type="submission" date="2016-10" db="EMBL/GenBank/DDBJ databases">
        <title>Sequence of Gallionella enrichment culture.</title>
        <authorList>
            <person name="Poehlein A."/>
            <person name="Muehling M."/>
            <person name="Daniel R."/>
        </authorList>
    </citation>
    <scope>NUCLEOTIDE SEQUENCE</scope>
</reference>